<evidence type="ECO:0000256" key="3">
    <source>
        <dbReference type="ARBA" id="ARBA00023125"/>
    </source>
</evidence>
<feature type="domain" description="RNA polymerase sigma-70" evidence="5">
    <location>
        <begin position="74"/>
        <end position="100"/>
    </location>
</feature>
<evidence type="ECO:0000259" key="5">
    <source>
        <dbReference type="PROSITE" id="PS00716"/>
    </source>
</evidence>
<evidence type="ECO:0000256" key="1">
    <source>
        <dbReference type="ARBA" id="ARBA00023015"/>
    </source>
</evidence>
<protein>
    <recommendedName>
        <fullName evidence="5">RNA polymerase sigma-70 domain-containing protein</fullName>
    </recommendedName>
</protein>
<dbReference type="AlphaFoldDB" id="A0A0F9FLX7"/>
<dbReference type="Gene3D" id="1.20.140.160">
    <property type="match status" value="1"/>
</dbReference>
<keyword evidence="4" id="KW-0804">Transcription</keyword>
<sequence length="114" mass="12781">QSVHQALQLSRNGYPLSLDAELNGEPAVKISDFLAEEDPALESVCQRISLAEAVARLDEFGKVIIRKKFFEGWTQAEIAKRLGFSQMHVSRLQKKAIARLKEIFTDGRGRAQVI</sequence>
<dbReference type="PANTHER" id="PTHR30385">
    <property type="entry name" value="SIGMA FACTOR F FLAGELLAR"/>
    <property type="match status" value="1"/>
</dbReference>
<evidence type="ECO:0000313" key="6">
    <source>
        <dbReference type="EMBL" id="KKL52072.1"/>
    </source>
</evidence>
<dbReference type="InterPro" id="IPR007630">
    <property type="entry name" value="RNA_pol_sigma70_r4"/>
</dbReference>
<dbReference type="GO" id="GO:0003677">
    <property type="term" value="F:DNA binding"/>
    <property type="evidence" value="ECO:0007669"/>
    <property type="project" value="UniProtKB-KW"/>
</dbReference>
<comment type="caution">
    <text evidence="6">The sequence shown here is derived from an EMBL/GenBank/DDBJ whole genome shotgun (WGS) entry which is preliminary data.</text>
</comment>
<dbReference type="Pfam" id="PF04545">
    <property type="entry name" value="Sigma70_r4"/>
    <property type="match status" value="1"/>
</dbReference>
<feature type="non-terminal residue" evidence="6">
    <location>
        <position position="1"/>
    </location>
</feature>
<evidence type="ECO:0000256" key="4">
    <source>
        <dbReference type="ARBA" id="ARBA00023163"/>
    </source>
</evidence>
<dbReference type="CDD" id="cd06171">
    <property type="entry name" value="Sigma70_r4"/>
    <property type="match status" value="1"/>
</dbReference>
<dbReference type="PROSITE" id="PS00716">
    <property type="entry name" value="SIGMA70_2"/>
    <property type="match status" value="1"/>
</dbReference>
<dbReference type="GO" id="GO:0006352">
    <property type="term" value="P:DNA-templated transcription initiation"/>
    <property type="evidence" value="ECO:0007669"/>
    <property type="project" value="InterPro"/>
</dbReference>
<dbReference type="InterPro" id="IPR013324">
    <property type="entry name" value="RNA_pol_sigma_r3/r4-like"/>
</dbReference>
<keyword evidence="2" id="KW-0731">Sigma factor</keyword>
<reference evidence="6" key="1">
    <citation type="journal article" date="2015" name="Nature">
        <title>Complex archaea that bridge the gap between prokaryotes and eukaryotes.</title>
        <authorList>
            <person name="Spang A."/>
            <person name="Saw J.H."/>
            <person name="Jorgensen S.L."/>
            <person name="Zaremba-Niedzwiedzka K."/>
            <person name="Martijn J."/>
            <person name="Lind A.E."/>
            <person name="van Eijk R."/>
            <person name="Schleper C."/>
            <person name="Guy L."/>
            <person name="Ettema T.J."/>
        </authorList>
    </citation>
    <scope>NUCLEOTIDE SEQUENCE</scope>
</reference>
<dbReference type="PANTHER" id="PTHR30385:SF4">
    <property type="entry name" value="RNA POLYMERASE SIGMA-E FACTOR"/>
    <property type="match status" value="1"/>
</dbReference>
<dbReference type="NCBIfam" id="TIGR02937">
    <property type="entry name" value="sigma70-ECF"/>
    <property type="match status" value="1"/>
</dbReference>
<gene>
    <name evidence="6" type="ORF">LCGC14_2289130</name>
</gene>
<keyword evidence="1" id="KW-0805">Transcription regulation</keyword>
<dbReference type="InterPro" id="IPR000943">
    <property type="entry name" value="RNA_pol_sigma70"/>
</dbReference>
<dbReference type="InterPro" id="IPR014284">
    <property type="entry name" value="RNA_pol_sigma-70_dom"/>
</dbReference>
<keyword evidence="3" id="KW-0238">DNA-binding</keyword>
<name>A0A0F9FLX7_9ZZZZ</name>
<dbReference type="SUPFAM" id="SSF88659">
    <property type="entry name" value="Sigma3 and sigma4 domains of RNA polymerase sigma factors"/>
    <property type="match status" value="1"/>
</dbReference>
<organism evidence="6">
    <name type="scientific">marine sediment metagenome</name>
    <dbReference type="NCBI Taxonomy" id="412755"/>
    <lineage>
        <taxon>unclassified sequences</taxon>
        <taxon>metagenomes</taxon>
        <taxon>ecological metagenomes</taxon>
    </lineage>
</organism>
<accession>A0A0F9FLX7</accession>
<dbReference type="EMBL" id="LAZR01032019">
    <property type="protein sequence ID" value="KKL52072.1"/>
    <property type="molecule type" value="Genomic_DNA"/>
</dbReference>
<dbReference type="GO" id="GO:0016987">
    <property type="term" value="F:sigma factor activity"/>
    <property type="evidence" value="ECO:0007669"/>
    <property type="project" value="UniProtKB-KW"/>
</dbReference>
<evidence type="ECO:0000256" key="2">
    <source>
        <dbReference type="ARBA" id="ARBA00023082"/>
    </source>
</evidence>
<proteinExistence type="predicted"/>